<organism evidence="11 12">
    <name type="scientific">Butyrivibrio proteoclasticus</name>
    <dbReference type="NCBI Taxonomy" id="43305"/>
    <lineage>
        <taxon>Bacteria</taxon>
        <taxon>Bacillati</taxon>
        <taxon>Bacillota</taxon>
        <taxon>Clostridia</taxon>
        <taxon>Lachnospirales</taxon>
        <taxon>Lachnospiraceae</taxon>
        <taxon>Butyrivibrio</taxon>
    </lineage>
</organism>
<dbReference type="PROSITE" id="PS00901">
    <property type="entry name" value="CYS_SYNTHASE"/>
    <property type="match status" value="1"/>
</dbReference>
<keyword evidence="5" id="KW-0028">Amino-acid biosynthesis</keyword>
<dbReference type="RefSeq" id="WP_074883904.1">
    <property type="nucleotide sequence ID" value="NZ_FOXO01000003.1"/>
</dbReference>
<comment type="cofactor">
    <cofactor evidence="1">
        <name>pyridoxal 5'-phosphate</name>
        <dbReference type="ChEBI" id="CHEBI:597326"/>
    </cofactor>
</comment>
<evidence type="ECO:0000313" key="11">
    <source>
        <dbReference type="EMBL" id="SFP50939.1"/>
    </source>
</evidence>
<evidence type="ECO:0000256" key="8">
    <source>
        <dbReference type="ARBA" id="ARBA00023192"/>
    </source>
</evidence>
<keyword evidence="7" id="KW-0663">Pyridoxal phosphate</keyword>
<dbReference type="InterPro" id="IPR001926">
    <property type="entry name" value="TrpB-like_PALP"/>
</dbReference>
<dbReference type="FunFam" id="3.40.50.1100:FF:000006">
    <property type="entry name" value="Cysteine synthase"/>
    <property type="match status" value="1"/>
</dbReference>
<evidence type="ECO:0000256" key="9">
    <source>
        <dbReference type="ARBA" id="ARBA00047931"/>
    </source>
</evidence>
<dbReference type="PANTHER" id="PTHR10314">
    <property type="entry name" value="CYSTATHIONINE BETA-SYNTHASE"/>
    <property type="match status" value="1"/>
</dbReference>
<dbReference type="OrthoDB" id="9808024at2"/>
<dbReference type="GO" id="GO:0006535">
    <property type="term" value="P:cysteine biosynthetic process from serine"/>
    <property type="evidence" value="ECO:0007669"/>
    <property type="project" value="InterPro"/>
</dbReference>
<dbReference type="InterPro" id="IPR050214">
    <property type="entry name" value="Cys_Synth/Cystath_Beta-Synth"/>
</dbReference>
<evidence type="ECO:0000313" key="12">
    <source>
        <dbReference type="Proteomes" id="UP000182624"/>
    </source>
</evidence>
<comment type="similarity">
    <text evidence="3">Belongs to the cysteine synthase/cystathionine beta-synthase family.</text>
</comment>
<feature type="domain" description="Tryptophan synthase beta chain-like PALP" evidence="10">
    <location>
        <begin position="9"/>
        <end position="316"/>
    </location>
</feature>
<dbReference type="EMBL" id="FOXO01000003">
    <property type="protein sequence ID" value="SFP50939.1"/>
    <property type="molecule type" value="Genomic_DNA"/>
</dbReference>
<dbReference type="GO" id="GO:0004124">
    <property type="term" value="F:cysteine synthase activity"/>
    <property type="evidence" value="ECO:0007669"/>
    <property type="project" value="UniProtKB-EC"/>
</dbReference>
<gene>
    <name evidence="11" type="ORF">SAMN04487928_10310</name>
</gene>
<comment type="catalytic activity">
    <reaction evidence="9">
        <text>O-acetyl-L-serine + hydrogen sulfide = L-cysteine + acetate</text>
        <dbReference type="Rhea" id="RHEA:14829"/>
        <dbReference type="ChEBI" id="CHEBI:29919"/>
        <dbReference type="ChEBI" id="CHEBI:30089"/>
        <dbReference type="ChEBI" id="CHEBI:35235"/>
        <dbReference type="ChEBI" id="CHEBI:58340"/>
        <dbReference type="EC" id="2.5.1.47"/>
    </reaction>
</comment>
<evidence type="ECO:0000259" key="10">
    <source>
        <dbReference type="Pfam" id="PF00291"/>
    </source>
</evidence>
<keyword evidence="6" id="KW-0808">Transferase</keyword>
<evidence type="ECO:0000256" key="7">
    <source>
        <dbReference type="ARBA" id="ARBA00022898"/>
    </source>
</evidence>
<comment type="pathway">
    <text evidence="2">Amino-acid biosynthesis; L-cysteine biosynthesis.</text>
</comment>
<evidence type="ECO:0000256" key="4">
    <source>
        <dbReference type="ARBA" id="ARBA00012681"/>
    </source>
</evidence>
<evidence type="ECO:0000256" key="3">
    <source>
        <dbReference type="ARBA" id="ARBA00007103"/>
    </source>
</evidence>
<evidence type="ECO:0000256" key="1">
    <source>
        <dbReference type="ARBA" id="ARBA00001933"/>
    </source>
</evidence>
<sequence length="329" mass="36239">MAHIVKNIAELVGHTPLFEFVRLEEKYGLKATVLGKLEYFNPSGSIKDRTALNMLLDAEEKGLIKPGDTIVEDTSGNTGIGLAAFAASRGYKLKIFLEEDQSIERRKILKAYGADVMFTSQVPRIKEAKEAGIFSMAFYQKAIEEYCAAQETKHFFINQMSNESNPNVHYSTTGPEIWNDADGKVDILVATAGTGGTITGLSKFFKEKNPDIRIVAVQADKKSRTGSSDNPKTIDGIAPFYGDDIRNEYKAPFMVSFEYDECIEVSGEDTYSTGRDIARTEGIFLGQSAAAAMVAAKQVAQRPENEGKNIVVILADNGMKYLSTQMYDK</sequence>
<dbReference type="Pfam" id="PF00291">
    <property type="entry name" value="PALP"/>
    <property type="match status" value="1"/>
</dbReference>
<protein>
    <recommendedName>
        <fullName evidence="4">cysteine synthase</fullName>
        <ecNumber evidence="4">2.5.1.47</ecNumber>
    </recommendedName>
</protein>
<keyword evidence="8" id="KW-0198">Cysteine biosynthesis</keyword>
<accession>A0A1I5QXE4</accession>
<evidence type="ECO:0000256" key="2">
    <source>
        <dbReference type="ARBA" id="ARBA00004895"/>
    </source>
</evidence>
<proteinExistence type="inferred from homology"/>
<reference evidence="12" key="1">
    <citation type="submission" date="2016-10" db="EMBL/GenBank/DDBJ databases">
        <authorList>
            <person name="Varghese N."/>
            <person name="Submissions S."/>
        </authorList>
    </citation>
    <scope>NUCLEOTIDE SEQUENCE [LARGE SCALE GENOMIC DNA]</scope>
    <source>
        <strain evidence="12">P18</strain>
    </source>
</reference>
<dbReference type="SUPFAM" id="SSF53686">
    <property type="entry name" value="Tryptophan synthase beta subunit-like PLP-dependent enzymes"/>
    <property type="match status" value="1"/>
</dbReference>
<dbReference type="InterPro" id="IPR001216">
    <property type="entry name" value="P-phosphate_BS"/>
</dbReference>
<dbReference type="Proteomes" id="UP000182624">
    <property type="component" value="Unassembled WGS sequence"/>
</dbReference>
<keyword evidence="12" id="KW-1185">Reference proteome</keyword>
<dbReference type="AlphaFoldDB" id="A0A1I5QXE4"/>
<dbReference type="EC" id="2.5.1.47" evidence="4"/>
<dbReference type="CDD" id="cd01561">
    <property type="entry name" value="CBS_like"/>
    <property type="match status" value="1"/>
</dbReference>
<evidence type="ECO:0000256" key="5">
    <source>
        <dbReference type="ARBA" id="ARBA00022605"/>
    </source>
</evidence>
<name>A0A1I5QXE4_9FIRM</name>
<evidence type="ECO:0000256" key="6">
    <source>
        <dbReference type="ARBA" id="ARBA00022679"/>
    </source>
</evidence>
<dbReference type="InterPro" id="IPR036052">
    <property type="entry name" value="TrpB-like_PALP_sf"/>
</dbReference>
<dbReference type="Gene3D" id="3.40.50.1100">
    <property type="match status" value="2"/>
</dbReference>